<dbReference type="Gene3D" id="3.40.50.12370">
    <property type="match status" value="1"/>
</dbReference>
<sequence length="278" mass="29057">MKSLLVPVERHGQMRATLATACLLARRCGSLIEGLALRPAFLPPLGIEPASAIVLQGADEEDGAAQEEARAEFLAALRENGVPLSEGAPPAGPAGVWNAEAGADDDFLGRHARAFDLTIVGRPDAKGGGPRMTTLEAALFDSGRPILIAPPQAPATIATRIAIAWNGSTETARAISCALPLLKRAESVFVLAGEDTRPGPSGPQIVRHLSLNGVASELRRMEPAAIRSGDAILDQARALSCDLLVKGAYTQSRLRQMIFGGATSSIIARTTLPVLMAH</sequence>
<proteinExistence type="predicted"/>
<dbReference type="Proteomes" id="UP001597371">
    <property type="component" value="Unassembled WGS sequence"/>
</dbReference>
<dbReference type="RefSeq" id="WP_209738744.1">
    <property type="nucleotide sequence ID" value="NZ_CP072611.1"/>
</dbReference>
<dbReference type="Pfam" id="PF00582">
    <property type="entry name" value="Usp"/>
    <property type="match status" value="1"/>
</dbReference>
<dbReference type="EMBL" id="JBHUIJ010000027">
    <property type="protein sequence ID" value="MFD2239131.1"/>
    <property type="molecule type" value="Genomic_DNA"/>
</dbReference>
<evidence type="ECO:0000313" key="2">
    <source>
        <dbReference type="EMBL" id="MFD2239131.1"/>
    </source>
</evidence>
<protein>
    <submittedName>
        <fullName evidence="2">Universal stress protein</fullName>
    </submittedName>
</protein>
<dbReference type="InterPro" id="IPR006016">
    <property type="entry name" value="UspA"/>
</dbReference>
<feature type="domain" description="UspA" evidence="1">
    <location>
        <begin position="229"/>
        <end position="277"/>
    </location>
</feature>
<dbReference type="SUPFAM" id="SSF52402">
    <property type="entry name" value="Adenine nucleotide alpha hydrolases-like"/>
    <property type="match status" value="1"/>
</dbReference>
<gene>
    <name evidence="2" type="ORF">ACFSKQ_16905</name>
</gene>
<comment type="caution">
    <text evidence="2">The sequence shown here is derived from an EMBL/GenBank/DDBJ whole genome shotgun (WGS) entry which is preliminary data.</text>
</comment>
<dbReference type="CDD" id="cd00293">
    <property type="entry name" value="USP-like"/>
    <property type="match status" value="1"/>
</dbReference>
<evidence type="ECO:0000259" key="1">
    <source>
        <dbReference type="Pfam" id="PF00582"/>
    </source>
</evidence>
<reference evidence="3" key="1">
    <citation type="journal article" date="2019" name="Int. J. Syst. Evol. Microbiol.">
        <title>The Global Catalogue of Microorganisms (GCM) 10K type strain sequencing project: providing services to taxonomists for standard genome sequencing and annotation.</title>
        <authorList>
            <consortium name="The Broad Institute Genomics Platform"/>
            <consortium name="The Broad Institute Genome Sequencing Center for Infectious Disease"/>
            <person name="Wu L."/>
            <person name="Ma J."/>
        </authorList>
    </citation>
    <scope>NUCLEOTIDE SEQUENCE [LARGE SCALE GENOMIC DNA]</scope>
    <source>
        <strain evidence="3">ZS-35-S2</strain>
    </source>
</reference>
<evidence type="ECO:0000313" key="3">
    <source>
        <dbReference type="Proteomes" id="UP001597371"/>
    </source>
</evidence>
<name>A0ABW5CRA8_9HYPH</name>
<organism evidence="2 3">
    <name type="scientific">Aureimonas populi</name>
    <dbReference type="NCBI Taxonomy" id="1701758"/>
    <lineage>
        <taxon>Bacteria</taxon>
        <taxon>Pseudomonadati</taxon>
        <taxon>Pseudomonadota</taxon>
        <taxon>Alphaproteobacteria</taxon>
        <taxon>Hyphomicrobiales</taxon>
        <taxon>Aurantimonadaceae</taxon>
        <taxon>Aureimonas</taxon>
    </lineage>
</organism>
<accession>A0ABW5CRA8</accession>
<keyword evidence="3" id="KW-1185">Reference proteome</keyword>